<dbReference type="Pfam" id="PF06475">
    <property type="entry name" value="Glycolipid_bind"/>
    <property type="match status" value="1"/>
</dbReference>
<accession>A0A2R8C352</accession>
<evidence type="ECO:0000313" key="1">
    <source>
        <dbReference type="EMBL" id="SPJ26837.1"/>
    </source>
</evidence>
<name>A0A2R8C352_9RHOB</name>
<reference evidence="2" key="1">
    <citation type="submission" date="2018-03" db="EMBL/GenBank/DDBJ databases">
        <authorList>
            <person name="Rodrigo-Torres L."/>
            <person name="Arahal R. D."/>
            <person name="Lucena T."/>
        </authorList>
    </citation>
    <scope>NUCLEOTIDE SEQUENCE [LARGE SCALE GENOMIC DNA]</scope>
    <source>
        <strain evidence="2">CECT 7615</strain>
    </source>
</reference>
<dbReference type="OrthoDB" id="7347529at2"/>
<evidence type="ECO:0000313" key="2">
    <source>
        <dbReference type="Proteomes" id="UP000244898"/>
    </source>
</evidence>
<dbReference type="Proteomes" id="UP000244898">
    <property type="component" value="Unassembled WGS sequence"/>
</dbReference>
<protein>
    <recommendedName>
        <fullName evidence="3">Glycolipid-binding domain-containing protein</fullName>
    </recommendedName>
</protein>
<dbReference type="EMBL" id="ONZG01000001">
    <property type="protein sequence ID" value="SPJ26837.1"/>
    <property type="molecule type" value="Genomic_DNA"/>
</dbReference>
<proteinExistence type="predicted"/>
<dbReference type="RefSeq" id="WP_108785144.1">
    <property type="nucleotide sequence ID" value="NZ_ONZG01000001.1"/>
</dbReference>
<dbReference type="SUPFAM" id="SSF159275">
    <property type="entry name" value="PA1994-like"/>
    <property type="match status" value="1"/>
</dbReference>
<dbReference type="InterPro" id="IPR009467">
    <property type="entry name" value="Glycolipid-bd_prot_put"/>
</dbReference>
<gene>
    <name evidence="1" type="ORF">TRM7615_00306</name>
</gene>
<organism evidence="1 2">
    <name type="scientific">Falsiruegeria mediterranea M17</name>
    <dbReference type="NCBI Taxonomy" id="1200281"/>
    <lineage>
        <taxon>Bacteria</taxon>
        <taxon>Pseudomonadati</taxon>
        <taxon>Pseudomonadota</taxon>
        <taxon>Alphaproteobacteria</taxon>
        <taxon>Rhodobacterales</taxon>
        <taxon>Roseobacteraceae</taxon>
        <taxon>Falsiruegeria</taxon>
    </lineage>
</organism>
<keyword evidence="2" id="KW-1185">Reference proteome</keyword>
<sequence length="186" mass="20420">MTHPLATAHWQRTVGEGTDRCTLSRVDQGWILMGYAVWRVDGVGSRLSYDVRCDPEWQSLSADVAGEVEGRPVKLRLAHGDEGWLLNDVLQPGTQGCTDLDLSFTPATNLLPIRRLGGVPGEQIATQAAWLKPDLDEIARLDQIYERAPGGQVQYNSPSFSALLDVDASGFVTSYPEGWHGWVDEG</sequence>
<dbReference type="AlphaFoldDB" id="A0A2R8C352"/>
<evidence type="ECO:0008006" key="3">
    <source>
        <dbReference type="Google" id="ProtNLM"/>
    </source>
</evidence>